<organism evidence="2 3">
    <name type="scientific">Nocardia nova</name>
    <dbReference type="NCBI Taxonomy" id="37330"/>
    <lineage>
        <taxon>Bacteria</taxon>
        <taxon>Bacillati</taxon>
        <taxon>Actinomycetota</taxon>
        <taxon>Actinomycetes</taxon>
        <taxon>Mycobacteriales</taxon>
        <taxon>Nocardiaceae</taxon>
        <taxon>Nocardia</taxon>
    </lineage>
</organism>
<accession>A0A2S6AEE7</accession>
<dbReference type="SUPFAM" id="SSF64288">
    <property type="entry name" value="Chorismate lyase-like"/>
    <property type="match status" value="1"/>
</dbReference>
<gene>
    <name evidence="2" type="ORF">C5F51_00210</name>
</gene>
<evidence type="ECO:0008006" key="4">
    <source>
        <dbReference type="Google" id="ProtNLM"/>
    </source>
</evidence>
<evidence type="ECO:0000313" key="2">
    <source>
        <dbReference type="EMBL" id="PPJ32810.1"/>
    </source>
</evidence>
<dbReference type="Proteomes" id="UP000238356">
    <property type="component" value="Unassembled WGS sequence"/>
</dbReference>
<dbReference type="GeneID" id="66717715"/>
<name>A0A2S6AEE7_9NOCA</name>
<dbReference type="AlphaFoldDB" id="A0A2S6AEE7"/>
<dbReference type="RefSeq" id="WP_030514278.1">
    <property type="nucleotide sequence ID" value="NZ_JAHUVX010000001.1"/>
</dbReference>
<sequence length="206" mass="22438">MTVTGSVPGPLSEPTPSGPGPRTNPATQIERFHHPTTRTLLSGTGFTTTALEHILETTLSVHVLRQQQVPPRTLPTFIVDELRLQDADGALVRRSRLVTPALATVSLNYVVAVPQSAAASGIDDVRMPIGHGLLTRGLPQHRRLLWAGIRRWPDGRPSASRAYIMTLGRRPVCYIREVFHPAVVPPAHTTGPLPEPALPDDVFEEN</sequence>
<keyword evidence="3" id="KW-1185">Reference proteome</keyword>
<dbReference type="Gene3D" id="3.40.1410.10">
    <property type="entry name" value="Chorismate lyase-like"/>
    <property type="match status" value="1"/>
</dbReference>
<comment type="caution">
    <text evidence="2">The sequence shown here is derived from an EMBL/GenBank/DDBJ whole genome shotgun (WGS) entry which is preliminary data.</text>
</comment>
<protein>
    <recommendedName>
        <fullName evidence="4">Chorismate lyase</fullName>
    </recommendedName>
</protein>
<reference evidence="2 3" key="1">
    <citation type="submission" date="2018-02" db="EMBL/GenBank/DDBJ databases">
        <title>8 Nocardia nova and 1 Nocardia cyriacigeorgica strain used for evolution to TMP-SMX.</title>
        <authorList>
            <person name="Mehta H."/>
            <person name="Weng J."/>
            <person name="Shamoo Y."/>
        </authorList>
    </citation>
    <scope>NUCLEOTIDE SEQUENCE [LARGE SCALE GENOMIC DNA]</scope>
    <source>
        <strain evidence="2 3">BAA2227</strain>
    </source>
</reference>
<proteinExistence type="predicted"/>
<dbReference type="EMBL" id="PSZD01000001">
    <property type="protein sequence ID" value="PPJ32810.1"/>
    <property type="molecule type" value="Genomic_DNA"/>
</dbReference>
<dbReference type="InterPro" id="IPR028978">
    <property type="entry name" value="Chorismate_lyase_/UTRA_dom_sf"/>
</dbReference>
<feature type="region of interest" description="Disordered" evidence="1">
    <location>
        <begin position="185"/>
        <end position="206"/>
    </location>
</feature>
<evidence type="ECO:0000256" key="1">
    <source>
        <dbReference type="SAM" id="MobiDB-lite"/>
    </source>
</evidence>
<evidence type="ECO:0000313" key="3">
    <source>
        <dbReference type="Proteomes" id="UP000238356"/>
    </source>
</evidence>
<feature type="region of interest" description="Disordered" evidence="1">
    <location>
        <begin position="1"/>
        <end position="27"/>
    </location>
</feature>